<evidence type="ECO:0000313" key="2">
    <source>
        <dbReference type="EnsemblFungi" id="CEF84330"/>
    </source>
</evidence>
<reference evidence="2 3" key="2">
    <citation type="journal article" date="2010" name="Nature">
        <title>Comparative genomics reveals mobile pathogenicity chromosomes in Fusarium.</title>
        <authorList>
            <person name="Ma L.J."/>
            <person name="van der Does H.C."/>
            <person name="Borkovich K.A."/>
            <person name="Coleman J.J."/>
            <person name="Daboussi M.J."/>
            <person name="Di Pietro A."/>
            <person name="Dufresne M."/>
            <person name="Freitag M."/>
            <person name="Grabherr M."/>
            <person name="Henrissat B."/>
            <person name="Houterman P.M."/>
            <person name="Kang S."/>
            <person name="Shim W.B."/>
            <person name="Woloshuk C."/>
            <person name="Xie X."/>
            <person name="Xu J.R."/>
            <person name="Antoniw J."/>
            <person name="Baker S.E."/>
            <person name="Bluhm B.H."/>
            <person name="Breakspear A."/>
            <person name="Brown D.W."/>
            <person name="Butchko R.A."/>
            <person name="Chapman S."/>
            <person name="Coulson R."/>
            <person name="Coutinho P.M."/>
            <person name="Danchin E.G."/>
            <person name="Diener A."/>
            <person name="Gale L.R."/>
            <person name="Gardiner D.M."/>
            <person name="Goff S."/>
            <person name="Hammond-Kosack K.E."/>
            <person name="Hilburn K."/>
            <person name="Hua-Van A."/>
            <person name="Jonkers W."/>
            <person name="Kazan K."/>
            <person name="Kodira C.D."/>
            <person name="Koehrsen M."/>
            <person name="Kumar L."/>
            <person name="Lee Y.H."/>
            <person name="Li L."/>
            <person name="Manners J.M."/>
            <person name="Miranda-Saavedra D."/>
            <person name="Mukherjee M."/>
            <person name="Park G."/>
            <person name="Park J."/>
            <person name="Park S.Y."/>
            <person name="Proctor R.H."/>
            <person name="Regev A."/>
            <person name="Ruiz-Roldan M.C."/>
            <person name="Sain D."/>
            <person name="Sakthikumar S."/>
            <person name="Sykes S."/>
            <person name="Schwartz D.C."/>
            <person name="Turgeon B.G."/>
            <person name="Wapinski I."/>
            <person name="Yoder O."/>
            <person name="Young S."/>
            <person name="Zeng Q."/>
            <person name="Zhou S."/>
            <person name="Galagan J."/>
            <person name="Cuomo C.A."/>
            <person name="Kistler H.C."/>
            <person name="Rep M."/>
        </authorList>
    </citation>
    <scope>GENOME REANNOTATION</scope>
    <source>
        <strain evidence="3">ATCC MYA-4620 / CBS 123657 / FGSC 9075 / NRRL 31084 / PH-1</strain>
        <strain evidence="2">PH-1 / ATCC MYA-4620 / FGSC 9075 / NRRL 31084</strain>
    </source>
</reference>
<evidence type="ECO:0000313" key="1">
    <source>
        <dbReference type="EMBL" id="CEF84330.1"/>
    </source>
</evidence>
<reference evidence="2" key="4">
    <citation type="submission" date="2017-01" db="UniProtKB">
        <authorList>
            <consortium name="EnsemblFungi"/>
        </authorList>
    </citation>
    <scope>IDENTIFICATION</scope>
    <source>
        <strain evidence="2">PH-1 / ATCC MYA-4620 / FGSC 9075 / NRRL 31084</strain>
    </source>
</reference>
<keyword evidence="3" id="KW-1185">Reference proteome</keyword>
<protein>
    <submittedName>
        <fullName evidence="1">Chromosome 4, complete genome</fullName>
    </submittedName>
</protein>
<gene>
    <name evidence="1" type="ORF">FGRAMPH1_01T23089</name>
</gene>
<proteinExistence type="predicted"/>
<reference evidence="1 3" key="3">
    <citation type="journal article" date="2015" name="BMC Genomics">
        <title>The completed genome sequence of the pathogenic ascomycete fungus Fusarium graminearum.</title>
        <authorList>
            <person name="King R."/>
            <person name="Urban M."/>
            <person name="Hammond-Kosack M.C."/>
            <person name="Hassani-Pak K."/>
            <person name="Hammond-Kosack K.E."/>
        </authorList>
    </citation>
    <scope>NUCLEOTIDE SEQUENCE [LARGE SCALE GENOMIC DNA]</scope>
    <source>
        <strain evidence="3">ATCC MYA-4620 / CBS 123657 / FGSC 9075 / NRRL 31084 / PH-1</strain>
        <strain evidence="1">PH-1</strain>
    </source>
</reference>
<dbReference type="InParanoid" id="A0A098DR42"/>
<evidence type="ECO:0000313" key="3">
    <source>
        <dbReference type="Proteomes" id="UP000070720"/>
    </source>
</evidence>
<reference evidence="2 3" key="1">
    <citation type="journal article" date="2007" name="Science">
        <title>The Fusarium graminearum genome reveals a link between localized polymorphism and pathogen specialization.</title>
        <authorList>
            <person name="Cuomo C.A."/>
            <person name="Gueldener U."/>
            <person name="Xu J.-R."/>
            <person name="Trail F."/>
            <person name="Turgeon B.G."/>
            <person name="Di Pietro A."/>
            <person name="Walton J.D."/>
            <person name="Ma L.-J."/>
            <person name="Baker S.E."/>
            <person name="Rep M."/>
            <person name="Adam G."/>
            <person name="Antoniw J."/>
            <person name="Baldwin T."/>
            <person name="Calvo S.E."/>
            <person name="Chang Y.-L."/>
            <person name="DeCaprio D."/>
            <person name="Gale L.R."/>
            <person name="Gnerre S."/>
            <person name="Goswami R.S."/>
            <person name="Hammond-Kosack K."/>
            <person name="Harris L.J."/>
            <person name="Hilburn K."/>
            <person name="Kennell J.C."/>
            <person name="Kroken S."/>
            <person name="Magnuson J.K."/>
            <person name="Mannhaupt G."/>
            <person name="Mauceli E.W."/>
            <person name="Mewes H.-W."/>
            <person name="Mitterbauer R."/>
            <person name="Muehlbauer G."/>
            <person name="Muensterkoetter M."/>
            <person name="Nelson D."/>
            <person name="O'Donnell K."/>
            <person name="Ouellet T."/>
            <person name="Qi W."/>
            <person name="Quesneville H."/>
            <person name="Roncero M.I.G."/>
            <person name="Seong K.-Y."/>
            <person name="Tetko I.V."/>
            <person name="Urban M."/>
            <person name="Waalwijk C."/>
            <person name="Ward T.J."/>
            <person name="Yao J."/>
            <person name="Birren B.W."/>
            <person name="Kistler H.C."/>
        </authorList>
    </citation>
    <scope>NUCLEOTIDE SEQUENCE [LARGE SCALE GENOMIC DNA]</scope>
    <source>
        <strain evidence="3">ATCC MYA-4620 / CBS 123657 / FGSC 9075 / NRRL 31084 / PH-1</strain>
        <strain evidence="2">PH-1 / ATCC MYA-4620 / FGSC 9075 / NRRL 31084</strain>
    </source>
</reference>
<accession>A0A0E0SD17</accession>
<dbReference type="EnsemblFungi" id="CEF84330">
    <property type="protein sequence ID" value="CEF84330"/>
    <property type="gene ID" value="FGRRES_15384"/>
</dbReference>
<sequence>MIASAPMTTPVQDMGLSVRYCREQVLSSISSVTEGPVVFSLDYSPTGDRQVSGTQFVPML</sequence>
<dbReference type="AlphaFoldDB" id="A0A098DR42"/>
<name>A0A098DR42_GIBZE</name>
<dbReference type="EMBL" id="HG970335">
    <property type="protein sequence ID" value="CEF84330.1"/>
    <property type="molecule type" value="Genomic_DNA"/>
</dbReference>
<dbReference type="Proteomes" id="UP000070720">
    <property type="component" value="Chromosome 4"/>
</dbReference>
<dbReference type="VEuPathDB" id="FungiDB:FGRAMPH1_01G23089"/>
<organism evidence="1 3">
    <name type="scientific">Gibberella zeae (strain ATCC MYA-4620 / CBS 123657 / FGSC 9075 / NRRL 31084 / PH-1)</name>
    <name type="common">Wheat head blight fungus</name>
    <name type="synonym">Fusarium graminearum</name>
    <dbReference type="NCBI Taxonomy" id="229533"/>
    <lineage>
        <taxon>Eukaryota</taxon>
        <taxon>Fungi</taxon>
        <taxon>Dikarya</taxon>
        <taxon>Ascomycota</taxon>
        <taxon>Pezizomycotina</taxon>
        <taxon>Sordariomycetes</taxon>
        <taxon>Hypocreomycetidae</taxon>
        <taxon>Hypocreales</taxon>
        <taxon>Nectriaceae</taxon>
        <taxon>Fusarium</taxon>
    </lineage>
</organism>
<accession>A0A098DR42</accession>